<evidence type="ECO:0000313" key="2">
    <source>
        <dbReference type="EMBL" id="SFO61100.1"/>
    </source>
</evidence>
<dbReference type="Proteomes" id="UP000198806">
    <property type="component" value="Unassembled WGS sequence"/>
</dbReference>
<evidence type="ECO:0000313" key="3">
    <source>
        <dbReference type="Proteomes" id="UP000198806"/>
    </source>
</evidence>
<keyword evidence="1" id="KW-0732">Signal</keyword>
<organism evidence="2 3">
    <name type="scientific">Anaerocolumna aminovalerica</name>
    <dbReference type="NCBI Taxonomy" id="1527"/>
    <lineage>
        <taxon>Bacteria</taxon>
        <taxon>Bacillati</taxon>
        <taxon>Bacillota</taxon>
        <taxon>Clostridia</taxon>
        <taxon>Lachnospirales</taxon>
        <taxon>Lachnospiraceae</taxon>
        <taxon>Anaerocolumna</taxon>
    </lineage>
</organism>
<keyword evidence="3" id="KW-1185">Reference proteome</keyword>
<dbReference type="STRING" id="1527.SAMN04489757_14713"/>
<dbReference type="EMBL" id="FOWD01000047">
    <property type="protein sequence ID" value="SFO61100.1"/>
    <property type="molecule type" value="Genomic_DNA"/>
</dbReference>
<feature type="signal peptide" evidence="1">
    <location>
        <begin position="1"/>
        <end position="25"/>
    </location>
</feature>
<evidence type="ECO:0000256" key="1">
    <source>
        <dbReference type="SAM" id="SignalP"/>
    </source>
</evidence>
<reference evidence="2 3" key="1">
    <citation type="submission" date="2016-10" db="EMBL/GenBank/DDBJ databases">
        <authorList>
            <person name="de Groot N.N."/>
        </authorList>
    </citation>
    <scope>NUCLEOTIDE SEQUENCE [LARGE SCALE GENOMIC DNA]</scope>
    <source>
        <strain evidence="2 3">DSM 1283</strain>
    </source>
</reference>
<accession>A0A1I5ILH4</accession>
<protein>
    <submittedName>
        <fullName evidence="2">Uncharacterized protein</fullName>
    </submittedName>
</protein>
<name>A0A1I5ILH4_9FIRM</name>
<dbReference type="AlphaFoldDB" id="A0A1I5ILH4"/>
<feature type="chain" id="PRO_5011595770" evidence="1">
    <location>
        <begin position="26"/>
        <end position="141"/>
    </location>
</feature>
<gene>
    <name evidence="2" type="ORF">SAMN04489757_14713</name>
</gene>
<proteinExistence type="predicted"/>
<dbReference type="RefSeq" id="WP_216397921.1">
    <property type="nucleotide sequence ID" value="NZ_JAHLON010000091.1"/>
</dbReference>
<sequence>MKKQIICVVMVIGILFGMNTPTAFAAPSPMTSNQVGVQWATTDAIALSLDFSGGKANASGNIQGKSNVTKIDATFSLKEKGSDGSFTTKHTWPSVSTTDKTLRFSGSTSATSGKTYRLYVTATVTSSSGSEVITYYVEKTY</sequence>